<keyword evidence="3" id="KW-1185">Reference proteome</keyword>
<accession>A0A6A6MNV7</accession>
<gene>
    <name evidence="2" type="ORF">GH714_039937</name>
</gene>
<evidence type="ECO:0008006" key="4">
    <source>
        <dbReference type="Google" id="ProtNLM"/>
    </source>
</evidence>
<name>A0A6A6MNV7_HEVBR</name>
<keyword evidence="1" id="KW-0472">Membrane</keyword>
<feature type="transmembrane region" description="Helical" evidence="1">
    <location>
        <begin position="175"/>
        <end position="194"/>
    </location>
</feature>
<comment type="caution">
    <text evidence="2">The sequence shown here is derived from an EMBL/GenBank/DDBJ whole genome shotgun (WGS) entry which is preliminary data.</text>
</comment>
<proteinExistence type="predicted"/>
<keyword evidence="1" id="KW-0812">Transmembrane</keyword>
<organism evidence="2 3">
    <name type="scientific">Hevea brasiliensis</name>
    <name type="common">Para rubber tree</name>
    <name type="synonym">Siphonia brasiliensis</name>
    <dbReference type="NCBI Taxonomy" id="3981"/>
    <lineage>
        <taxon>Eukaryota</taxon>
        <taxon>Viridiplantae</taxon>
        <taxon>Streptophyta</taxon>
        <taxon>Embryophyta</taxon>
        <taxon>Tracheophyta</taxon>
        <taxon>Spermatophyta</taxon>
        <taxon>Magnoliopsida</taxon>
        <taxon>eudicotyledons</taxon>
        <taxon>Gunneridae</taxon>
        <taxon>Pentapetalae</taxon>
        <taxon>rosids</taxon>
        <taxon>fabids</taxon>
        <taxon>Malpighiales</taxon>
        <taxon>Euphorbiaceae</taxon>
        <taxon>Crotonoideae</taxon>
        <taxon>Micrandreae</taxon>
        <taxon>Hevea</taxon>
    </lineage>
</organism>
<reference evidence="2 3" key="1">
    <citation type="journal article" date="2020" name="Mol. Plant">
        <title>The Chromosome-Based Rubber Tree Genome Provides New Insights into Spurge Genome Evolution and Rubber Biosynthesis.</title>
        <authorList>
            <person name="Liu J."/>
            <person name="Shi C."/>
            <person name="Shi C.C."/>
            <person name="Li W."/>
            <person name="Zhang Q.J."/>
            <person name="Zhang Y."/>
            <person name="Li K."/>
            <person name="Lu H.F."/>
            <person name="Shi C."/>
            <person name="Zhu S.T."/>
            <person name="Xiao Z.Y."/>
            <person name="Nan H."/>
            <person name="Yue Y."/>
            <person name="Zhu X.G."/>
            <person name="Wu Y."/>
            <person name="Hong X.N."/>
            <person name="Fan G.Y."/>
            <person name="Tong Y."/>
            <person name="Zhang D."/>
            <person name="Mao C.L."/>
            <person name="Liu Y.L."/>
            <person name="Hao S.J."/>
            <person name="Liu W.Q."/>
            <person name="Lv M.Q."/>
            <person name="Zhang H.B."/>
            <person name="Liu Y."/>
            <person name="Hu-Tang G.R."/>
            <person name="Wang J.P."/>
            <person name="Wang J.H."/>
            <person name="Sun Y.H."/>
            <person name="Ni S.B."/>
            <person name="Chen W.B."/>
            <person name="Zhang X.C."/>
            <person name="Jiao Y.N."/>
            <person name="Eichler E.E."/>
            <person name="Li G.H."/>
            <person name="Liu X."/>
            <person name="Gao L.Z."/>
        </authorList>
    </citation>
    <scope>NUCLEOTIDE SEQUENCE [LARGE SCALE GENOMIC DNA]</scope>
    <source>
        <strain evidence="3">cv. GT1</strain>
        <tissue evidence="2">Leaf</tissue>
    </source>
</reference>
<evidence type="ECO:0000313" key="2">
    <source>
        <dbReference type="EMBL" id="KAF2315492.1"/>
    </source>
</evidence>
<evidence type="ECO:0000313" key="3">
    <source>
        <dbReference type="Proteomes" id="UP000467840"/>
    </source>
</evidence>
<dbReference type="Proteomes" id="UP000467840">
    <property type="component" value="Chromosome 15"/>
</dbReference>
<evidence type="ECO:0000256" key="1">
    <source>
        <dbReference type="SAM" id="Phobius"/>
    </source>
</evidence>
<dbReference type="EMBL" id="JAAGAX010000005">
    <property type="protein sequence ID" value="KAF2315492.1"/>
    <property type="molecule type" value="Genomic_DNA"/>
</dbReference>
<protein>
    <recommendedName>
        <fullName evidence="4">Wall-associated receptor kinase galacturonan-binding domain-containing protein</fullName>
    </recommendedName>
</protein>
<keyword evidence="1" id="KW-1133">Transmembrane helix</keyword>
<dbReference type="AlphaFoldDB" id="A0A6A6MNV7"/>
<sequence length="216" mass="24166">MPETIQIQTVHHLHPSEIYGKFHCKWNINIEIANWFAPINAEALESSCELGYHVKAKSFSWRGLLQRTICSQDPYEPSYISEDVMFVSCESPVESADYVDTAPCVNGNHYRYALVGIMAASALEDLCTIDLMSRTSPRGQFSIRNLSYADVHKGLAVGFELSWFPIRCEECRAKATALLIILPMLSGAMILARYHALSLLINGSLLVGKTRFSFAL</sequence>